<dbReference type="Proteomes" id="UP001341840">
    <property type="component" value="Unassembled WGS sequence"/>
</dbReference>
<evidence type="ECO:0000313" key="2">
    <source>
        <dbReference type="EMBL" id="MED6222162.1"/>
    </source>
</evidence>
<protein>
    <submittedName>
        <fullName evidence="2">Uncharacterized protein</fullName>
    </submittedName>
</protein>
<sequence>MSGKKKLKTGSVEPPQSTLFFSPRATWRNPSLLFSEPPHPQTERRQPPSPFSFVAVLVFAIHCVQPQPFTLSHYGSRHCLRRPFAITAVTGSNAFFWCLTKW</sequence>
<proteinExistence type="predicted"/>
<comment type="caution">
    <text evidence="2">The sequence shown here is derived from an EMBL/GenBank/DDBJ whole genome shotgun (WGS) entry which is preliminary data.</text>
</comment>
<evidence type="ECO:0000313" key="3">
    <source>
        <dbReference type="Proteomes" id="UP001341840"/>
    </source>
</evidence>
<evidence type="ECO:0000256" key="1">
    <source>
        <dbReference type="SAM" id="MobiDB-lite"/>
    </source>
</evidence>
<organism evidence="2 3">
    <name type="scientific">Stylosanthes scabra</name>
    <dbReference type="NCBI Taxonomy" id="79078"/>
    <lineage>
        <taxon>Eukaryota</taxon>
        <taxon>Viridiplantae</taxon>
        <taxon>Streptophyta</taxon>
        <taxon>Embryophyta</taxon>
        <taxon>Tracheophyta</taxon>
        <taxon>Spermatophyta</taxon>
        <taxon>Magnoliopsida</taxon>
        <taxon>eudicotyledons</taxon>
        <taxon>Gunneridae</taxon>
        <taxon>Pentapetalae</taxon>
        <taxon>rosids</taxon>
        <taxon>fabids</taxon>
        <taxon>Fabales</taxon>
        <taxon>Fabaceae</taxon>
        <taxon>Papilionoideae</taxon>
        <taxon>50 kb inversion clade</taxon>
        <taxon>dalbergioids sensu lato</taxon>
        <taxon>Dalbergieae</taxon>
        <taxon>Pterocarpus clade</taxon>
        <taxon>Stylosanthes</taxon>
    </lineage>
</organism>
<accession>A0ABU6ZJL2</accession>
<reference evidence="2 3" key="1">
    <citation type="journal article" date="2023" name="Plants (Basel)">
        <title>Bridging the Gap: Combining Genomics and Transcriptomics Approaches to Understand Stylosanthes scabra, an Orphan Legume from the Brazilian Caatinga.</title>
        <authorList>
            <person name="Ferreira-Neto J.R.C."/>
            <person name="da Silva M.D."/>
            <person name="Binneck E."/>
            <person name="de Melo N.F."/>
            <person name="da Silva R.H."/>
            <person name="de Melo A.L.T.M."/>
            <person name="Pandolfi V."/>
            <person name="Bustamante F.O."/>
            <person name="Brasileiro-Vidal A.C."/>
            <person name="Benko-Iseppon A.M."/>
        </authorList>
    </citation>
    <scope>NUCLEOTIDE SEQUENCE [LARGE SCALE GENOMIC DNA]</scope>
    <source>
        <tissue evidence="2">Leaves</tissue>
    </source>
</reference>
<keyword evidence="3" id="KW-1185">Reference proteome</keyword>
<name>A0ABU6ZJL2_9FABA</name>
<feature type="region of interest" description="Disordered" evidence="1">
    <location>
        <begin position="1"/>
        <end position="22"/>
    </location>
</feature>
<dbReference type="EMBL" id="JASCZI010272424">
    <property type="protein sequence ID" value="MED6222162.1"/>
    <property type="molecule type" value="Genomic_DNA"/>
</dbReference>
<gene>
    <name evidence="2" type="ORF">PIB30_061731</name>
</gene>